<dbReference type="Proteomes" id="UP000828390">
    <property type="component" value="Unassembled WGS sequence"/>
</dbReference>
<dbReference type="Gene3D" id="3.40.50.300">
    <property type="entry name" value="P-loop containing nucleotide triphosphate hydrolases"/>
    <property type="match status" value="1"/>
</dbReference>
<reference evidence="1" key="1">
    <citation type="journal article" date="2019" name="bioRxiv">
        <title>The Genome of the Zebra Mussel, Dreissena polymorpha: A Resource for Invasive Species Research.</title>
        <authorList>
            <person name="McCartney M.A."/>
            <person name="Auch B."/>
            <person name="Kono T."/>
            <person name="Mallez S."/>
            <person name="Zhang Y."/>
            <person name="Obille A."/>
            <person name="Becker A."/>
            <person name="Abrahante J.E."/>
            <person name="Garbe J."/>
            <person name="Badalamenti J.P."/>
            <person name="Herman A."/>
            <person name="Mangelson H."/>
            <person name="Liachko I."/>
            <person name="Sullivan S."/>
            <person name="Sone E.D."/>
            <person name="Koren S."/>
            <person name="Silverstein K.A.T."/>
            <person name="Beckman K.B."/>
            <person name="Gohl D.M."/>
        </authorList>
    </citation>
    <scope>NUCLEOTIDE SEQUENCE</scope>
    <source>
        <strain evidence="1">Duluth1</strain>
        <tissue evidence="1">Whole animal</tissue>
    </source>
</reference>
<dbReference type="InterPro" id="IPR027417">
    <property type="entry name" value="P-loop_NTPase"/>
</dbReference>
<evidence type="ECO:0000313" key="1">
    <source>
        <dbReference type="EMBL" id="KAH3864642.1"/>
    </source>
</evidence>
<protein>
    <submittedName>
        <fullName evidence="1">Uncharacterized protein</fullName>
    </submittedName>
</protein>
<gene>
    <name evidence="1" type="ORF">DPMN_027665</name>
</gene>
<evidence type="ECO:0000313" key="2">
    <source>
        <dbReference type="Proteomes" id="UP000828390"/>
    </source>
</evidence>
<proteinExistence type="predicted"/>
<comment type="caution">
    <text evidence="1">The sequence shown here is derived from an EMBL/GenBank/DDBJ whole genome shotgun (WGS) entry which is preliminary data.</text>
</comment>
<dbReference type="EMBL" id="JAIWYP010000002">
    <property type="protein sequence ID" value="KAH3864642.1"/>
    <property type="molecule type" value="Genomic_DNA"/>
</dbReference>
<keyword evidence="2" id="KW-1185">Reference proteome</keyword>
<dbReference type="AlphaFoldDB" id="A0A9D4LVR1"/>
<name>A0A9D4LVR1_DREPO</name>
<reference evidence="1" key="2">
    <citation type="submission" date="2020-11" db="EMBL/GenBank/DDBJ databases">
        <authorList>
            <person name="McCartney M.A."/>
            <person name="Auch B."/>
            <person name="Kono T."/>
            <person name="Mallez S."/>
            <person name="Becker A."/>
            <person name="Gohl D.M."/>
            <person name="Silverstein K.A.T."/>
            <person name="Koren S."/>
            <person name="Bechman K.B."/>
            <person name="Herman A."/>
            <person name="Abrahante J.E."/>
            <person name="Garbe J."/>
        </authorList>
    </citation>
    <scope>NUCLEOTIDE SEQUENCE</scope>
    <source>
        <strain evidence="1">Duluth1</strain>
        <tissue evidence="1">Whole animal</tissue>
    </source>
</reference>
<sequence length="60" mass="6658">MGKIAADRPMIVLVISPLNSLMQDQVISLCERDISACYISIDASTVTTCVEVEETEYEYV</sequence>
<organism evidence="1 2">
    <name type="scientific">Dreissena polymorpha</name>
    <name type="common">Zebra mussel</name>
    <name type="synonym">Mytilus polymorpha</name>
    <dbReference type="NCBI Taxonomy" id="45954"/>
    <lineage>
        <taxon>Eukaryota</taxon>
        <taxon>Metazoa</taxon>
        <taxon>Spiralia</taxon>
        <taxon>Lophotrochozoa</taxon>
        <taxon>Mollusca</taxon>
        <taxon>Bivalvia</taxon>
        <taxon>Autobranchia</taxon>
        <taxon>Heteroconchia</taxon>
        <taxon>Euheterodonta</taxon>
        <taxon>Imparidentia</taxon>
        <taxon>Neoheterodontei</taxon>
        <taxon>Myida</taxon>
        <taxon>Dreissenoidea</taxon>
        <taxon>Dreissenidae</taxon>
        <taxon>Dreissena</taxon>
    </lineage>
</organism>
<accession>A0A9D4LVR1</accession>